<comment type="catalytic activity">
    <reaction evidence="10">
        <text>gamma-L-glutamyl-L-cysteine + glycine + ATP = glutathione + ADP + phosphate + H(+)</text>
        <dbReference type="Rhea" id="RHEA:13557"/>
        <dbReference type="ChEBI" id="CHEBI:15378"/>
        <dbReference type="ChEBI" id="CHEBI:30616"/>
        <dbReference type="ChEBI" id="CHEBI:43474"/>
        <dbReference type="ChEBI" id="CHEBI:57305"/>
        <dbReference type="ChEBI" id="CHEBI:57925"/>
        <dbReference type="ChEBI" id="CHEBI:58173"/>
        <dbReference type="ChEBI" id="CHEBI:456216"/>
        <dbReference type="EC" id="6.3.2.3"/>
    </reaction>
</comment>
<evidence type="ECO:0000313" key="12">
    <source>
        <dbReference type="EMBL" id="RCL42646.1"/>
    </source>
</evidence>
<keyword evidence="8" id="KW-0460">Magnesium</keyword>
<evidence type="ECO:0000256" key="3">
    <source>
        <dbReference type="ARBA" id="ARBA00022598"/>
    </source>
</evidence>
<dbReference type="HAMAP" id="MF_00162">
    <property type="entry name" value="GSH_S"/>
    <property type="match status" value="1"/>
</dbReference>
<dbReference type="EC" id="6.3.2.3" evidence="10"/>
<dbReference type="InterPro" id="IPR006284">
    <property type="entry name" value="Glut_synth_pro"/>
</dbReference>
<keyword evidence="7 10" id="KW-0067">ATP-binding</keyword>
<dbReference type="InterPro" id="IPR016185">
    <property type="entry name" value="PreATP-grasp_dom_sf"/>
</dbReference>
<dbReference type="Gene3D" id="3.40.50.20">
    <property type="match status" value="1"/>
</dbReference>
<dbReference type="GO" id="GO:0004363">
    <property type="term" value="F:glutathione synthase activity"/>
    <property type="evidence" value="ECO:0007669"/>
    <property type="project" value="UniProtKB-UniRule"/>
</dbReference>
<dbReference type="InterPro" id="IPR004218">
    <property type="entry name" value="GSHS_ATP-bd"/>
</dbReference>
<evidence type="ECO:0000256" key="9">
    <source>
        <dbReference type="ARBA" id="ARBA00023211"/>
    </source>
</evidence>
<sequence>MKRILFIIDPLSSLIAYKDTTVFMMQHVKKENHKVFFCEPKDLYYSEGSVKVCFKEAMDPINSLEDVGLSESSALLEFDYVFMRKDPPVNEQYMNALFILNQAASDGCKVINNPASLMTFNEKMFALKFSDFMPNTLVTCNDEDFIEFGKNHQPFILKPLNGMGGESIYKFDQVTDEEIEIFQSLSKNNTHVMLQSFLPEIYDGDFRILIIHGEVCPIALARIPQEGSFKGNLAAGGKGIAKEISAQQKNVAKEIGKILIKNNIAFAGIDMIGNHLTEINVTSPTGAKEIFDQSGVNPIELLFYKLL</sequence>
<comment type="cofactor">
    <cofactor evidence="1">
        <name>Mn(2+)</name>
        <dbReference type="ChEBI" id="CHEBI:29035"/>
    </cofactor>
</comment>
<comment type="similarity">
    <text evidence="10">Belongs to the prokaryotic GSH synthase family.</text>
</comment>
<keyword evidence="9" id="KW-0464">Manganese</keyword>
<evidence type="ECO:0000256" key="10">
    <source>
        <dbReference type="HAMAP-Rule" id="MF_00162"/>
    </source>
</evidence>
<dbReference type="UniPathway" id="UPA00142">
    <property type="reaction ID" value="UER00210"/>
</dbReference>
<feature type="domain" description="ATP-grasp" evidence="11">
    <location>
        <begin position="123"/>
        <end position="307"/>
    </location>
</feature>
<evidence type="ECO:0000259" key="11">
    <source>
        <dbReference type="PROSITE" id="PS50975"/>
    </source>
</evidence>
<dbReference type="EMBL" id="QOPE01000002">
    <property type="protein sequence ID" value="RCL42646.1"/>
    <property type="molecule type" value="Genomic_DNA"/>
</dbReference>
<dbReference type="Proteomes" id="UP000253307">
    <property type="component" value="Unassembled WGS sequence"/>
</dbReference>
<dbReference type="InterPro" id="IPR004215">
    <property type="entry name" value="GSHS_N"/>
</dbReference>
<comment type="caution">
    <text evidence="12">The sequence shown here is derived from an EMBL/GenBank/DDBJ whole genome shotgun (WGS) entry which is preliminary data.</text>
</comment>
<dbReference type="NCBIfam" id="NF003573">
    <property type="entry name" value="PRK05246.1"/>
    <property type="match status" value="1"/>
</dbReference>
<dbReference type="Gene3D" id="3.30.1490.20">
    <property type="entry name" value="ATP-grasp fold, A domain"/>
    <property type="match status" value="1"/>
</dbReference>
<dbReference type="GO" id="GO:0005524">
    <property type="term" value="F:ATP binding"/>
    <property type="evidence" value="ECO:0007669"/>
    <property type="project" value="UniProtKB-UniRule"/>
</dbReference>
<accession>A0A368C125</accession>
<evidence type="ECO:0000256" key="5">
    <source>
        <dbReference type="ARBA" id="ARBA00022723"/>
    </source>
</evidence>
<reference evidence="12 13" key="1">
    <citation type="journal article" date="2018" name="Microbiome">
        <title>Fine metagenomic profile of the Mediterranean stratified and mixed water columns revealed by assembly and recruitment.</title>
        <authorList>
            <person name="Haro-Moreno J.M."/>
            <person name="Lopez-Perez M."/>
            <person name="De La Torre J.R."/>
            <person name="Picazo A."/>
            <person name="Camacho A."/>
            <person name="Rodriguez-Valera F."/>
        </authorList>
    </citation>
    <scope>NUCLEOTIDE SEQUENCE [LARGE SCALE GENOMIC DNA]</scope>
    <source>
        <strain evidence="12">MED-G82</strain>
    </source>
</reference>
<comment type="pathway">
    <text evidence="10">Sulfur metabolism; glutathione biosynthesis; glutathione from L-cysteine and L-glutamate: step 2/2.</text>
</comment>
<evidence type="ECO:0000313" key="13">
    <source>
        <dbReference type="Proteomes" id="UP000253307"/>
    </source>
</evidence>
<evidence type="ECO:0000256" key="4">
    <source>
        <dbReference type="ARBA" id="ARBA00022684"/>
    </source>
</evidence>
<dbReference type="Gene3D" id="3.30.470.20">
    <property type="entry name" value="ATP-grasp fold, B domain"/>
    <property type="match status" value="1"/>
</dbReference>
<organism evidence="12 13">
    <name type="scientific">SAR86 cluster bacterium</name>
    <dbReference type="NCBI Taxonomy" id="2030880"/>
    <lineage>
        <taxon>Bacteria</taxon>
        <taxon>Pseudomonadati</taxon>
        <taxon>Pseudomonadota</taxon>
        <taxon>Gammaproteobacteria</taxon>
        <taxon>SAR86 cluster</taxon>
    </lineage>
</organism>
<dbReference type="InterPro" id="IPR011761">
    <property type="entry name" value="ATP-grasp"/>
</dbReference>
<dbReference type="GO" id="GO:0046872">
    <property type="term" value="F:metal ion binding"/>
    <property type="evidence" value="ECO:0007669"/>
    <property type="project" value="UniProtKB-KW"/>
</dbReference>
<dbReference type="Pfam" id="PF02955">
    <property type="entry name" value="GSH-S_ATP"/>
    <property type="match status" value="1"/>
</dbReference>
<dbReference type="PROSITE" id="PS50975">
    <property type="entry name" value="ATP_GRASP"/>
    <property type="match status" value="1"/>
</dbReference>
<dbReference type="InterPro" id="IPR013815">
    <property type="entry name" value="ATP_grasp_subdomain_1"/>
</dbReference>
<evidence type="ECO:0000256" key="8">
    <source>
        <dbReference type="ARBA" id="ARBA00022842"/>
    </source>
</evidence>
<dbReference type="GO" id="GO:0005737">
    <property type="term" value="C:cytoplasm"/>
    <property type="evidence" value="ECO:0007669"/>
    <property type="project" value="TreeGrafter"/>
</dbReference>
<protein>
    <recommendedName>
        <fullName evidence="10">Glutathione synthetase</fullName>
        <ecNumber evidence="10">6.3.2.3</ecNumber>
    </recommendedName>
    <alternativeName>
        <fullName evidence="10">GSH synthetase</fullName>
        <shortName evidence="10">GSH-S</shortName>
        <shortName evidence="10">GSHase</shortName>
    </alternativeName>
    <alternativeName>
        <fullName evidence="10">Glutathione synthase</fullName>
    </alternativeName>
</protein>
<dbReference type="SUPFAM" id="SSF56059">
    <property type="entry name" value="Glutathione synthetase ATP-binding domain-like"/>
    <property type="match status" value="1"/>
</dbReference>
<dbReference type="SUPFAM" id="SSF52440">
    <property type="entry name" value="PreATP-grasp domain"/>
    <property type="match status" value="1"/>
</dbReference>
<keyword evidence="5" id="KW-0479">Metal-binding</keyword>
<dbReference type="Pfam" id="PF02951">
    <property type="entry name" value="GSH-S_N"/>
    <property type="match status" value="1"/>
</dbReference>
<comment type="cofactor">
    <cofactor evidence="2">
        <name>Mg(2+)</name>
        <dbReference type="ChEBI" id="CHEBI:18420"/>
    </cofactor>
</comment>
<dbReference type="PANTHER" id="PTHR21621">
    <property type="entry name" value="RIBOSOMAL PROTEIN S6 MODIFICATION PROTEIN"/>
    <property type="match status" value="1"/>
</dbReference>
<evidence type="ECO:0000256" key="1">
    <source>
        <dbReference type="ARBA" id="ARBA00001936"/>
    </source>
</evidence>
<dbReference type="PANTHER" id="PTHR21621:SF4">
    <property type="entry name" value="GLUTATHIONE SYNTHETASE"/>
    <property type="match status" value="1"/>
</dbReference>
<proteinExistence type="inferred from homology"/>
<evidence type="ECO:0000256" key="7">
    <source>
        <dbReference type="ARBA" id="ARBA00022840"/>
    </source>
</evidence>
<keyword evidence="6 10" id="KW-0547">Nucleotide-binding</keyword>
<evidence type="ECO:0000256" key="6">
    <source>
        <dbReference type="ARBA" id="ARBA00022741"/>
    </source>
</evidence>
<name>A0A368C125_9GAMM</name>
<dbReference type="AlphaFoldDB" id="A0A368C125"/>
<gene>
    <name evidence="10" type="primary">gshB</name>
    <name evidence="12" type="ORF">DBW96_00565</name>
</gene>
<evidence type="ECO:0000256" key="2">
    <source>
        <dbReference type="ARBA" id="ARBA00001946"/>
    </source>
</evidence>
<keyword evidence="4 10" id="KW-0317">Glutathione biosynthesis</keyword>
<keyword evidence="3 10" id="KW-0436">Ligase</keyword>